<reference evidence="2 3" key="1">
    <citation type="submission" date="2016-10" db="EMBL/GenBank/DDBJ databases">
        <title>The genome sequence of Colletotrichum fioriniae PJ7.</title>
        <authorList>
            <person name="Baroncelli R."/>
        </authorList>
    </citation>
    <scope>NUCLEOTIDE SEQUENCE [LARGE SCALE GENOMIC DNA]</scope>
    <source>
        <strain evidence="2 3">IMI 309622</strain>
    </source>
</reference>
<evidence type="ECO:0000256" key="1">
    <source>
        <dbReference type="SAM" id="SignalP"/>
    </source>
</evidence>
<organism evidence="2 3">
    <name type="scientific">Colletotrichum costaricense</name>
    <dbReference type="NCBI Taxonomy" id="1209916"/>
    <lineage>
        <taxon>Eukaryota</taxon>
        <taxon>Fungi</taxon>
        <taxon>Dikarya</taxon>
        <taxon>Ascomycota</taxon>
        <taxon>Pezizomycotina</taxon>
        <taxon>Sordariomycetes</taxon>
        <taxon>Hypocreomycetidae</taxon>
        <taxon>Glomerellales</taxon>
        <taxon>Glomerellaceae</taxon>
        <taxon>Colletotrichum</taxon>
        <taxon>Colletotrichum acutatum species complex</taxon>
    </lineage>
</organism>
<evidence type="ECO:0000313" key="3">
    <source>
        <dbReference type="Proteomes" id="UP001240678"/>
    </source>
</evidence>
<evidence type="ECO:0000313" key="2">
    <source>
        <dbReference type="EMBL" id="KAK1514152.1"/>
    </source>
</evidence>
<protein>
    <recommendedName>
        <fullName evidence="4">Secreted protein</fullName>
    </recommendedName>
</protein>
<dbReference type="GeneID" id="85345783"/>
<feature type="signal peptide" evidence="1">
    <location>
        <begin position="1"/>
        <end position="18"/>
    </location>
</feature>
<feature type="chain" id="PRO_5042587083" description="Secreted protein" evidence="1">
    <location>
        <begin position="19"/>
        <end position="108"/>
    </location>
</feature>
<keyword evidence="3" id="KW-1185">Reference proteome</keyword>
<dbReference type="Proteomes" id="UP001240678">
    <property type="component" value="Unassembled WGS sequence"/>
</dbReference>
<name>A0AAJ0DUP8_9PEZI</name>
<comment type="caution">
    <text evidence="2">The sequence shown here is derived from an EMBL/GenBank/DDBJ whole genome shotgun (WGS) entry which is preliminary data.</text>
</comment>
<evidence type="ECO:0008006" key="4">
    <source>
        <dbReference type="Google" id="ProtNLM"/>
    </source>
</evidence>
<gene>
    <name evidence="2" type="ORF">CCOS01_14092</name>
</gene>
<proteinExistence type="predicted"/>
<dbReference type="AlphaFoldDB" id="A0AAJ0DUP8"/>
<accession>A0AAJ0DUP8</accession>
<dbReference type="RefSeq" id="XP_060307332.1">
    <property type="nucleotide sequence ID" value="XM_060462236.1"/>
</dbReference>
<sequence length="108" mass="11468">MRSATLLLVICNVPAIFATCRSVTQPCTNFQTCYGLEMASTCASDEYVSREGSCQSVTSATNSHVTCECCKKEVKKNPFVGGAGAKPRPLKLKAARQSRLTGTSVSAI</sequence>
<keyword evidence="1" id="KW-0732">Signal</keyword>
<dbReference type="EMBL" id="MOOE01000019">
    <property type="protein sequence ID" value="KAK1514152.1"/>
    <property type="molecule type" value="Genomic_DNA"/>
</dbReference>